<dbReference type="InterPro" id="IPR018511">
    <property type="entry name" value="Hemolysin-typ_Ca-bd_CS"/>
</dbReference>
<keyword evidence="4" id="KW-0325">Glycoprotein</keyword>
<keyword evidence="7" id="KW-1185">Reference proteome</keyword>
<organism evidence="6 7">
    <name type="scientific">Dolichospermum circinale CS-537/01</name>
    <dbReference type="NCBI Taxonomy" id="3021739"/>
    <lineage>
        <taxon>Bacteria</taxon>
        <taxon>Bacillati</taxon>
        <taxon>Cyanobacteriota</taxon>
        <taxon>Cyanophyceae</taxon>
        <taxon>Nostocales</taxon>
        <taxon>Aphanizomenonaceae</taxon>
        <taxon>Dolichospermum</taxon>
        <taxon>Dolichospermum circinale</taxon>
    </lineage>
</organism>
<evidence type="ECO:0000256" key="1">
    <source>
        <dbReference type="ARBA" id="ARBA00004167"/>
    </source>
</evidence>
<sequence length="850" mass="90045">MIFGDSLSDTGNAYQASGNTFPPPPNYQGRLSNGLIWIDYLARNLQFTDQSIENFAFLGANTGVSNTFGQITVPGLLTQIQQFKTLNTATPVGKDGLYVIWAGGNDFLNLATNPTQAITNAVTNISSAITTLAELGAKEIVVGNLPDLGATPLSIANNNVDNARLISIGFNAALTQALTNLEPVLNVDLSLVDIFGLSAAFQANPASYNFTNITQPLITATNPVDPNQYAFWDDFHPTTKLHQLVTGTFENTLLNNGVIPDLIKYSATLADGSNLPDWLNFNSTTRTFTGTPKTANIGQLNVKVIATDKDGANVSDIFTLYVENVNNAPTNITINNSNIAENQAIGTVIGNLTTTDPDTVNTFTYSLVSGTGATDNSLFTITNNQLKTNAVFDFETKNSYSIRVQTRDQSGLSFEKQLTIGVSNVNETPTNLTLSTSTVAENKTVGTVVGNLSSTDPDANNTFTYSLVSGTGATDSSLFTITGNQLKTNAVFDFETKNSYSIRVKTTDQSGLSFEKQLTIGVSNVNETPTNLTLSTSTIAKNKIIGTVIGNLTTTDPDTGNTFTYSLVTGTGATDNSLFTISGNQLKTNSVFDFETKNSYSIRVQTRDQGGLTYQQQLTINISDLTDNTITGTANTNNITTTNDKDIIDAVAGNDTITSVFTNLQQNDNINGGLGTDTLIITGGTSANSLTINANNTTNQIDNIPGTTVLGFERFDLSTFTGNVNFTGTDGNDWIKGGSGIDNLSGGKGNDSLYLGNDTAVDNVNYVLGHGTDTVYQFVRGVGGDKLNFTGIASFDVITSGNSTLVRAGDGISGNIGFGTGQLVVTLFDTSGFNSTNASLNLFGGNFLFS</sequence>
<evidence type="ECO:0000256" key="3">
    <source>
        <dbReference type="ARBA" id="ARBA00022989"/>
    </source>
</evidence>
<feature type="domain" description="Cadherin" evidence="5">
    <location>
        <begin position="331"/>
        <end position="431"/>
    </location>
</feature>
<gene>
    <name evidence="6" type="ORF">PN492_04345</name>
</gene>
<dbReference type="SUPFAM" id="SSF52266">
    <property type="entry name" value="SGNH hydrolase"/>
    <property type="match status" value="1"/>
</dbReference>
<dbReference type="PANTHER" id="PTHR24028">
    <property type="entry name" value="CADHERIN-87A"/>
    <property type="match status" value="1"/>
</dbReference>
<dbReference type="Pfam" id="PF00353">
    <property type="entry name" value="HemolysinCabind"/>
    <property type="match status" value="3"/>
</dbReference>
<keyword evidence="2" id="KW-0812">Transmembrane</keyword>
<dbReference type="SUPFAM" id="SSF51120">
    <property type="entry name" value="beta-Roll"/>
    <property type="match status" value="1"/>
</dbReference>
<evidence type="ECO:0000256" key="4">
    <source>
        <dbReference type="ARBA" id="ARBA00023180"/>
    </source>
</evidence>
<dbReference type="InterPro" id="IPR002126">
    <property type="entry name" value="Cadherin-like_dom"/>
</dbReference>
<proteinExistence type="predicted"/>
<feature type="domain" description="Cadherin" evidence="5">
    <location>
        <begin position="531"/>
        <end position="634"/>
    </location>
</feature>
<comment type="caution">
    <text evidence="6">The sequence shown here is derived from an EMBL/GenBank/DDBJ whole genome shotgun (WGS) entry which is preliminary data.</text>
</comment>
<dbReference type="PRINTS" id="PR00313">
    <property type="entry name" value="CABNDNGRPT"/>
</dbReference>
<dbReference type="Pfam" id="PF00657">
    <property type="entry name" value="Lipase_GDSL"/>
    <property type="match status" value="1"/>
</dbReference>
<dbReference type="GO" id="GO:0016787">
    <property type="term" value="F:hydrolase activity"/>
    <property type="evidence" value="ECO:0007669"/>
    <property type="project" value="UniProtKB-KW"/>
</dbReference>
<dbReference type="PANTHER" id="PTHR24028:SF328">
    <property type="entry name" value="CADHERIN-3"/>
    <property type="match status" value="1"/>
</dbReference>
<dbReference type="InterPro" id="IPR015919">
    <property type="entry name" value="Cadherin-like_sf"/>
</dbReference>
<dbReference type="InterPro" id="IPR001343">
    <property type="entry name" value="Hemolysn_Ca-bd"/>
</dbReference>
<dbReference type="Gene3D" id="3.40.50.1110">
    <property type="entry name" value="SGNH hydrolase"/>
    <property type="match status" value="1"/>
</dbReference>
<dbReference type="SUPFAM" id="SSF49313">
    <property type="entry name" value="Cadherin-like"/>
    <property type="match status" value="4"/>
</dbReference>
<accession>A0ABT5A1H1</accession>
<dbReference type="Pfam" id="PF05345">
    <property type="entry name" value="He_PIG"/>
    <property type="match status" value="1"/>
</dbReference>
<evidence type="ECO:0000256" key="2">
    <source>
        <dbReference type="ARBA" id="ARBA00022692"/>
    </source>
</evidence>
<dbReference type="SMART" id="SM00736">
    <property type="entry name" value="CADG"/>
    <property type="match status" value="3"/>
</dbReference>
<evidence type="ECO:0000313" key="7">
    <source>
        <dbReference type="Proteomes" id="UP001212123"/>
    </source>
</evidence>
<dbReference type="EMBL" id="JAQMTU010000028">
    <property type="protein sequence ID" value="MDB9485781.1"/>
    <property type="molecule type" value="Genomic_DNA"/>
</dbReference>
<feature type="domain" description="Cadherin" evidence="5">
    <location>
        <begin position="431"/>
        <end position="531"/>
    </location>
</feature>
<comment type="subcellular location">
    <subcellularLocation>
        <location evidence="1">Membrane</location>
        <topology evidence="1">Single-pass membrane protein</topology>
    </subcellularLocation>
</comment>
<dbReference type="InterPro" id="IPR001087">
    <property type="entry name" value="GDSL"/>
</dbReference>
<dbReference type="SMART" id="SM00112">
    <property type="entry name" value="CA"/>
    <property type="match status" value="3"/>
</dbReference>
<dbReference type="InterPro" id="IPR006644">
    <property type="entry name" value="Cadg"/>
</dbReference>
<name>A0ABT5A1H1_9CYAN</name>
<dbReference type="CDD" id="cd11304">
    <property type="entry name" value="Cadherin_repeat"/>
    <property type="match status" value="3"/>
</dbReference>
<dbReference type="InterPro" id="IPR011049">
    <property type="entry name" value="Serralysin-like_metalloprot_C"/>
</dbReference>
<dbReference type="Pfam" id="PF00028">
    <property type="entry name" value="Cadherin"/>
    <property type="match status" value="3"/>
</dbReference>
<reference evidence="6 7" key="1">
    <citation type="submission" date="2023-01" db="EMBL/GenBank/DDBJ databases">
        <title>Genomes from the Australian National Cyanobacteria Reference Collection.</title>
        <authorList>
            <person name="Willis A."/>
            <person name="Lee E.M.F."/>
        </authorList>
    </citation>
    <scope>NUCLEOTIDE SEQUENCE [LARGE SCALE GENOMIC DNA]</scope>
    <source>
        <strain evidence="6 7">CS-537/01</strain>
    </source>
</reference>
<keyword evidence="3" id="KW-0472">Membrane</keyword>
<dbReference type="PROSITE" id="PS50268">
    <property type="entry name" value="CADHERIN_2"/>
    <property type="match status" value="3"/>
</dbReference>
<protein>
    <submittedName>
        <fullName evidence="6">SGNH/GDSL hydrolase family protein</fullName>
    </submittedName>
</protein>
<evidence type="ECO:0000313" key="6">
    <source>
        <dbReference type="EMBL" id="MDB9485781.1"/>
    </source>
</evidence>
<evidence type="ECO:0000259" key="5">
    <source>
        <dbReference type="PROSITE" id="PS50268"/>
    </source>
</evidence>
<dbReference type="RefSeq" id="WP_271804918.1">
    <property type="nucleotide sequence ID" value="NZ_JAQMTU010000028.1"/>
</dbReference>
<keyword evidence="3" id="KW-1133">Transmembrane helix</keyword>
<dbReference type="Gene3D" id="2.150.10.10">
    <property type="entry name" value="Serralysin-like metalloprotease, C-terminal"/>
    <property type="match status" value="1"/>
</dbReference>
<dbReference type="Gene3D" id="2.60.40.60">
    <property type="entry name" value="Cadherins"/>
    <property type="match status" value="3"/>
</dbReference>
<keyword evidence="6" id="KW-0378">Hydrolase</keyword>
<dbReference type="CDD" id="cd01846">
    <property type="entry name" value="fatty_acyltransferase_like"/>
    <property type="match status" value="1"/>
</dbReference>
<dbReference type="InterPro" id="IPR036514">
    <property type="entry name" value="SGNH_hydro_sf"/>
</dbReference>
<dbReference type="InterPro" id="IPR050174">
    <property type="entry name" value="Protocadherin/Cadherin-CA"/>
</dbReference>
<dbReference type="PRINTS" id="PR00205">
    <property type="entry name" value="CADHERIN"/>
</dbReference>
<dbReference type="Proteomes" id="UP001212123">
    <property type="component" value="Unassembled WGS sequence"/>
</dbReference>
<dbReference type="PROSITE" id="PS00330">
    <property type="entry name" value="HEMOLYSIN_CALCIUM"/>
    <property type="match status" value="1"/>
</dbReference>